<organism evidence="2 3">
    <name type="scientific">Phytophthora rubi</name>
    <dbReference type="NCBI Taxonomy" id="129364"/>
    <lineage>
        <taxon>Eukaryota</taxon>
        <taxon>Sar</taxon>
        <taxon>Stramenopiles</taxon>
        <taxon>Oomycota</taxon>
        <taxon>Peronosporomycetes</taxon>
        <taxon>Peronosporales</taxon>
        <taxon>Peronosporaceae</taxon>
        <taxon>Phytophthora</taxon>
    </lineage>
</organism>
<dbReference type="Pfam" id="PF24626">
    <property type="entry name" value="SH3_Tf2-1"/>
    <property type="match status" value="1"/>
</dbReference>
<dbReference type="Proteomes" id="UP000435112">
    <property type="component" value="Unassembled WGS sequence"/>
</dbReference>
<feature type="domain" description="Integrase catalytic" evidence="1">
    <location>
        <begin position="8"/>
        <end position="167"/>
    </location>
</feature>
<evidence type="ECO:0000313" key="2">
    <source>
        <dbReference type="EMBL" id="KAE9042115.1"/>
    </source>
</evidence>
<protein>
    <recommendedName>
        <fullName evidence="1">Integrase catalytic domain-containing protein</fullName>
    </recommendedName>
</protein>
<dbReference type="FunFam" id="3.30.420.10:FF:000032">
    <property type="entry name" value="Retrovirus-related Pol polyprotein from transposon 297-like Protein"/>
    <property type="match status" value="1"/>
</dbReference>
<dbReference type="InterPro" id="IPR050951">
    <property type="entry name" value="Retrovirus_Pol_polyprotein"/>
</dbReference>
<name>A0A6A3N9A5_9STRA</name>
<proteinExistence type="predicted"/>
<dbReference type="InterPro" id="IPR012337">
    <property type="entry name" value="RNaseH-like_sf"/>
</dbReference>
<dbReference type="InterPro" id="IPR036397">
    <property type="entry name" value="RNaseH_sf"/>
</dbReference>
<evidence type="ECO:0000259" key="1">
    <source>
        <dbReference type="PROSITE" id="PS50994"/>
    </source>
</evidence>
<sequence>MQKMPVADLTGPFSLLVVDAIRPLPETTRGNKYILVFVDYFTRWAEVFAVDCLDSVAFVDEMINGVAARHGVLSRLLSDNGSNFTSDVAKSFYQTLGIKKLYGAAYHPQTQGLVERFNGTLIGMLRMHVSEAQDDWDVYLPRVLFAYRTAYHEALGDSPFFSLYGRDPVLPLDVAFLNLGSKWKSNEVAQYRRELYQSLRSSRHLVERQLLKAQDRHEQRLEGQVAARFEVGDPVWVYRAFRARRGESRTKKLTFSWHGPYRVVGQVGDNAYRVDIPTHPSKTVTINVNRLKKYRGKWTRPFMDEVPAGVEEAEGGTDGPLEEVDLPSSGFAERITIGTDDTAVTGTDAPLLSVVAKRVTEGKVEYLALTTSYETFWLPREALLPEYSPLVDAFERAERKKRGLPELRRSARLVDANAQVDDHYLLMV</sequence>
<dbReference type="AlphaFoldDB" id="A0A6A3N9A5"/>
<reference evidence="2 3" key="1">
    <citation type="submission" date="2018-09" db="EMBL/GenBank/DDBJ databases">
        <title>Genomic investigation of the strawberry pathogen Phytophthora fragariae indicates pathogenicity is determined by transcriptional variation in three key races.</title>
        <authorList>
            <person name="Adams T.M."/>
            <person name="Armitage A.D."/>
            <person name="Sobczyk M.K."/>
            <person name="Bates H.J."/>
            <person name="Dunwell J.M."/>
            <person name="Nellist C.F."/>
            <person name="Harrison R.J."/>
        </authorList>
    </citation>
    <scope>NUCLEOTIDE SEQUENCE [LARGE SCALE GENOMIC DNA]</scope>
    <source>
        <strain evidence="2 3">SCRP324</strain>
    </source>
</reference>
<dbReference type="EMBL" id="QXFU01000155">
    <property type="protein sequence ID" value="KAE9042115.1"/>
    <property type="molecule type" value="Genomic_DNA"/>
</dbReference>
<dbReference type="InterPro" id="IPR056924">
    <property type="entry name" value="SH3_Tf2-1"/>
</dbReference>
<dbReference type="Gene3D" id="3.30.420.10">
    <property type="entry name" value="Ribonuclease H-like superfamily/Ribonuclease H"/>
    <property type="match status" value="1"/>
</dbReference>
<dbReference type="PANTHER" id="PTHR37984">
    <property type="entry name" value="PROTEIN CBG26694"/>
    <property type="match status" value="1"/>
</dbReference>
<dbReference type="SUPFAM" id="SSF53098">
    <property type="entry name" value="Ribonuclease H-like"/>
    <property type="match status" value="1"/>
</dbReference>
<dbReference type="PROSITE" id="PS50994">
    <property type="entry name" value="INTEGRASE"/>
    <property type="match status" value="1"/>
</dbReference>
<dbReference type="PANTHER" id="PTHR37984:SF5">
    <property type="entry name" value="PROTEIN NYNRIN-LIKE"/>
    <property type="match status" value="1"/>
</dbReference>
<dbReference type="Pfam" id="PF00665">
    <property type="entry name" value="rve"/>
    <property type="match status" value="1"/>
</dbReference>
<dbReference type="OrthoDB" id="120952at2759"/>
<dbReference type="GO" id="GO:0015074">
    <property type="term" value="P:DNA integration"/>
    <property type="evidence" value="ECO:0007669"/>
    <property type="project" value="InterPro"/>
</dbReference>
<dbReference type="InterPro" id="IPR001584">
    <property type="entry name" value="Integrase_cat-core"/>
</dbReference>
<accession>A0A6A3N9A5</accession>
<comment type="caution">
    <text evidence="2">The sequence shown here is derived from an EMBL/GenBank/DDBJ whole genome shotgun (WGS) entry which is preliminary data.</text>
</comment>
<dbReference type="GO" id="GO:0003676">
    <property type="term" value="F:nucleic acid binding"/>
    <property type="evidence" value="ECO:0007669"/>
    <property type="project" value="InterPro"/>
</dbReference>
<evidence type="ECO:0000313" key="3">
    <source>
        <dbReference type="Proteomes" id="UP000435112"/>
    </source>
</evidence>
<gene>
    <name evidence="2" type="ORF">PR002_g4089</name>
</gene>